<evidence type="ECO:0000313" key="3">
    <source>
        <dbReference type="EMBL" id="KAK5850494.1"/>
    </source>
</evidence>
<organism evidence="3 4">
    <name type="scientific">Eleginops maclovinus</name>
    <name type="common">Patagonian blennie</name>
    <name type="synonym">Eleginus maclovinus</name>
    <dbReference type="NCBI Taxonomy" id="56733"/>
    <lineage>
        <taxon>Eukaryota</taxon>
        <taxon>Metazoa</taxon>
        <taxon>Chordata</taxon>
        <taxon>Craniata</taxon>
        <taxon>Vertebrata</taxon>
        <taxon>Euteleostomi</taxon>
        <taxon>Actinopterygii</taxon>
        <taxon>Neopterygii</taxon>
        <taxon>Teleostei</taxon>
        <taxon>Neoteleostei</taxon>
        <taxon>Acanthomorphata</taxon>
        <taxon>Eupercaria</taxon>
        <taxon>Perciformes</taxon>
        <taxon>Notothenioidei</taxon>
        <taxon>Eleginopidae</taxon>
        <taxon>Eleginops</taxon>
    </lineage>
</organism>
<comment type="caution">
    <text evidence="3">The sequence shown here is derived from an EMBL/GenBank/DDBJ whole genome shotgun (WGS) entry which is preliminary data.</text>
</comment>
<sequence>MKALVMAHHTPPLLLMLLLCTGSSSFQPALVIEMAKILSENYCFPENLVGMQEAIQQAINRGEIQQISDRKTLASVLTNRVQAALNDPRLIVSYEPNAVPVMPQKQPSLPTEQLIRLVRNSVKLDILDNNVGYLRMDRVIGEETAAKLGSLLRDNIWDKVANTSSLILDLRYSTAGEMSGVPFIISYFSDAETLIHVDSVYDRPSNITKELWTMPSIKMVRYGKKKDLIVLTSKRTMGAAEAVAYALKNLKRAITVGERSAGGSVKVEKIRIPQSDFYITVPVARSVSPITGHSWEVSGIPPTINVIAKEAVAKAKSLLAVRGAIPKVVQSIADIIERFYAFTDRVPALLEHLKYTDFSTVVSEEDLVVTLNQDLQTVSEDPRLMIKYMPDNTEDEDPAFDNVPEDFDSLKVLVDTTIKVEILSNNTGLSPH</sequence>
<feature type="domain" description="Tail specific protease" evidence="2">
    <location>
        <begin position="110"/>
        <end position="307"/>
    </location>
</feature>
<dbReference type="Proteomes" id="UP001346869">
    <property type="component" value="Unassembled WGS sequence"/>
</dbReference>
<dbReference type="PANTHER" id="PTHR11261:SF3">
    <property type="entry name" value="RETINOL-BINDING PROTEIN 3"/>
    <property type="match status" value="1"/>
</dbReference>
<dbReference type="SUPFAM" id="SSF52096">
    <property type="entry name" value="ClpP/crotonase"/>
    <property type="match status" value="2"/>
</dbReference>
<protein>
    <recommendedName>
        <fullName evidence="2">Tail specific protease domain-containing protein</fullName>
    </recommendedName>
</protein>
<reference evidence="3 4" key="2">
    <citation type="journal article" date="2023" name="Mol. Biol. Evol.">
        <title>Genomics of Secondarily Temperate Adaptation in the Only Non-Antarctic Icefish.</title>
        <authorList>
            <person name="Rivera-Colon A.G."/>
            <person name="Rayamajhi N."/>
            <person name="Minhas B.F."/>
            <person name="Madrigal G."/>
            <person name="Bilyk K.T."/>
            <person name="Yoon V."/>
            <person name="Hune M."/>
            <person name="Gregory S."/>
            <person name="Cheng C.H.C."/>
            <person name="Catchen J.M."/>
        </authorList>
    </citation>
    <scope>NUCLEOTIDE SEQUENCE [LARGE SCALE GENOMIC DNA]</scope>
    <source>
        <strain evidence="3">JMC-PN-2008</strain>
    </source>
</reference>
<gene>
    <name evidence="3" type="ORF">PBY51_001372</name>
</gene>
<keyword evidence="1" id="KW-0732">Signal</keyword>
<dbReference type="Pfam" id="PF03572">
    <property type="entry name" value="Peptidase_S41"/>
    <property type="match status" value="1"/>
</dbReference>
<evidence type="ECO:0000256" key="1">
    <source>
        <dbReference type="SAM" id="SignalP"/>
    </source>
</evidence>
<dbReference type="AlphaFoldDB" id="A0AAN7WY75"/>
<name>A0AAN7WY75_ELEMC</name>
<feature type="chain" id="PRO_5042953058" description="Tail specific protease domain-containing protein" evidence="1">
    <location>
        <begin position="26"/>
        <end position="432"/>
    </location>
</feature>
<dbReference type="EMBL" id="JAUZQC010000022">
    <property type="protein sequence ID" value="KAK5850494.1"/>
    <property type="molecule type" value="Genomic_DNA"/>
</dbReference>
<dbReference type="PANTHER" id="PTHR11261">
    <property type="entry name" value="INTERPHOTORECEPTOR RETINOID-BINDING PROTEIN"/>
    <property type="match status" value="1"/>
</dbReference>
<evidence type="ECO:0000259" key="2">
    <source>
        <dbReference type="SMART" id="SM00245"/>
    </source>
</evidence>
<dbReference type="CDD" id="cd07563">
    <property type="entry name" value="Peptidase_S41_IRBP"/>
    <property type="match status" value="1"/>
</dbReference>
<accession>A0AAN7WY75</accession>
<dbReference type="Gene3D" id="3.90.226.10">
    <property type="entry name" value="2-enoyl-CoA Hydratase, Chain A, domain 1"/>
    <property type="match status" value="1"/>
</dbReference>
<dbReference type="InterPro" id="IPR005151">
    <property type="entry name" value="Tail-specific_protease"/>
</dbReference>
<dbReference type="Gene3D" id="3.30.750.44">
    <property type="match status" value="2"/>
</dbReference>
<dbReference type="Pfam" id="PF11918">
    <property type="entry name" value="Peptidase_S41_N"/>
    <property type="match status" value="2"/>
</dbReference>
<dbReference type="SMART" id="SM00245">
    <property type="entry name" value="TSPc"/>
    <property type="match status" value="1"/>
</dbReference>
<feature type="signal peptide" evidence="1">
    <location>
        <begin position="1"/>
        <end position="25"/>
    </location>
</feature>
<keyword evidence="4" id="KW-1185">Reference proteome</keyword>
<reference evidence="3 4" key="1">
    <citation type="journal article" date="2023" name="Genes (Basel)">
        <title>Chromosome-Level Genome Assembly and Circadian Gene Repertoire of the Patagonia Blennie Eleginops maclovinus-The Closest Ancestral Proxy of Antarctic Cryonotothenioids.</title>
        <authorList>
            <person name="Cheng C.C."/>
            <person name="Rivera-Colon A.G."/>
            <person name="Minhas B.F."/>
            <person name="Wilson L."/>
            <person name="Rayamajhi N."/>
            <person name="Vargas-Chacoff L."/>
            <person name="Catchen J.M."/>
        </authorList>
    </citation>
    <scope>NUCLEOTIDE SEQUENCE [LARGE SCALE GENOMIC DNA]</scope>
    <source>
        <strain evidence="3">JMC-PN-2008</strain>
    </source>
</reference>
<proteinExistence type="predicted"/>
<evidence type="ECO:0000313" key="4">
    <source>
        <dbReference type="Proteomes" id="UP001346869"/>
    </source>
</evidence>
<dbReference type="GO" id="GO:0019841">
    <property type="term" value="F:retinol binding"/>
    <property type="evidence" value="ECO:0007669"/>
    <property type="project" value="TreeGrafter"/>
</dbReference>
<dbReference type="GO" id="GO:0008236">
    <property type="term" value="F:serine-type peptidase activity"/>
    <property type="evidence" value="ECO:0007669"/>
    <property type="project" value="InterPro"/>
</dbReference>
<dbReference type="InterPro" id="IPR029045">
    <property type="entry name" value="ClpP/crotonase-like_dom_sf"/>
</dbReference>
<dbReference type="GO" id="GO:0006508">
    <property type="term" value="P:proteolysis"/>
    <property type="evidence" value="ECO:0007669"/>
    <property type="project" value="InterPro"/>
</dbReference>